<protein>
    <submittedName>
        <fullName evidence="2">Uncharacterized protein</fullName>
    </submittedName>
</protein>
<evidence type="ECO:0000256" key="1">
    <source>
        <dbReference type="SAM" id="SignalP"/>
    </source>
</evidence>
<dbReference type="EMBL" id="JAVYJV010000013">
    <property type="protein sequence ID" value="KAK4356033.1"/>
    <property type="molecule type" value="Genomic_DNA"/>
</dbReference>
<sequence>MGVATLVALTVVVISETTKVKPGGSPLIRLTQVIVSALKKRNIVIPADPTLLYHNRELDATISSDGTMLRSGESTRQ</sequence>
<organism evidence="2 3">
    <name type="scientific">Anisodus tanguticus</name>
    <dbReference type="NCBI Taxonomy" id="243964"/>
    <lineage>
        <taxon>Eukaryota</taxon>
        <taxon>Viridiplantae</taxon>
        <taxon>Streptophyta</taxon>
        <taxon>Embryophyta</taxon>
        <taxon>Tracheophyta</taxon>
        <taxon>Spermatophyta</taxon>
        <taxon>Magnoliopsida</taxon>
        <taxon>eudicotyledons</taxon>
        <taxon>Gunneridae</taxon>
        <taxon>Pentapetalae</taxon>
        <taxon>asterids</taxon>
        <taxon>lamiids</taxon>
        <taxon>Solanales</taxon>
        <taxon>Solanaceae</taxon>
        <taxon>Solanoideae</taxon>
        <taxon>Hyoscyameae</taxon>
        <taxon>Anisodus</taxon>
    </lineage>
</organism>
<proteinExistence type="predicted"/>
<reference evidence="2" key="1">
    <citation type="submission" date="2023-12" db="EMBL/GenBank/DDBJ databases">
        <title>Genome assembly of Anisodus tanguticus.</title>
        <authorList>
            <person name="Wang Y.-J."/>
        </authorList>
    </citation>
    <scope>NUCLEOTIDE SEQUENCE</scope>
    <source>
        <strain evidence="2">KB-2021</strain>
        <tissue evidence="2">Leaf</tissue>
    </source>
</reference>
<accession>A0AAE1V4G0</accession>
<name>A0AAE1V4G0_9SOLA</name>
<evidence type="ECO:0000313" key="3">
    <source>
        <dbReference type="Proteomes" id="UP001291623"/>
    </source>
</evidence>
<gene>
    <name evidence="2" type="ORF">RND71_025004</name>
</gene>
<evidence type="ECO:0000313" key="2">
    <source>
        <dbReference type="EMBL" id="KAK4356033.1"/>
    </source>
</evidence>
<keyword evidence="1" id="KW-0732">Signal</keyword>
<feature type="signal peptide" evidence="1">
    <location>
        <begin position="1"/>
        <end position="15"/>
    </location>
</feature>
<dbReference type="AlphaFoldDB" id="A0AAE1V4G0"/>
<dbReference type="Proteomes" id="UP001291623">
    <property type="component" value="Unassembled WGS sequence"/>
</dbReference>
<comment type="caution">
    <text evidence="2">The sequence shown here is derived from an EMBL/GenBank/DDBJ whole genome shotgun (WGS) entry which is preliminary data.</text>
</comment>
<keyword evidence="3" id="KW-1185">Reference proteome</keyword>
<feature type="chain" id="PRO_5042279472" evidence="1">
    <location>
        <begin position="16"/>
        <end position="77"/>
    </location>
</feature>